<reference evidence="2" key="1">
    <citation type="submission" date="2020-06" db="EMBL/GenBank/DDBJ databases">
        <authorList>
            <consortium name="Plant Systems Biology data submission"/>
        </authorList>
    </citation>
    <scope>NUCLEOTIDE SEQUENCE</scope>
    <source>
        <strain evidence="2">D6</strain>
    </source>
</reference>
<proteinExistence type="predicted"/>
<feature type="region of interest" description="Disordered" evidence="1">
    <location>
        <begin position="1"/>
        <end position="47"/>
    </location>
</feature>
<feature type="region of interest" description="Disordered" evidence="1">
    <location>
        <begin position="67"/>
        <end position="93"/>
    </location>
</feature>
<keyword evidence="3" id="KW-1185">Reference proteome</keyword>
<evidence type="ECO:0000313" key="3">
    <source>
        <dbReference type="Proteomes" id="UP001153069"/>
    </source>
</evidence>
<accession>A0A9N8H386</accession>
<evidence type="ECO:0000256" key="1">
    <source>
        <dbReference type="SAM" id="MobiDB-lite"/>
    </source>
</evidence>
<dbReference type="Proteomes" id="UP001153069">
    <property type="component" value="Unassembled WGS sequence"/>
</dbReference>
<protein>
    <submittedName>
        <fullName evidence="2">Uncharacterized protein</fullName>
    </submittedName>
</protein>
<dbReference type="EMBL" id="CAICTM010000033">
    <property type="protein sequence ID" value="CAB9498207.1"/>
    <property type="molecule type" value="Genomic_DNA"/>
</dbReference>
<evidence type="ECO:0000313" key="2">
    <source>
        <dbReference type="EMBL" id="CAB9498207.1"/>
    </source>
</evidence>
<sequence>MKLFSKLETFFHHGHSNKDASRNNSPQRRRGEAAPSPEQSPARPALMMETDDINEWYQAMHMLPNESDFHRDVSNSSNGSRARTRSPTKTTRR</sequence>
<dbReference type="AlphaFoldDB" id="A0A9N8H386"/>
<comment type="caution">
    <text evidence="2">The sequence shown here is derived from an EMBL/GenBank/DDBJ whole genome shotgun (WGS) entry which is preliminary data.</text>
</comment>
<feature type="compositionally biased region" description="Basic residues" evidence="1">
    <location>
        <begin position="82"/>
        <end position="93"/>
    </location>
</feature>
<gene>
    <name evidence="2" type="ORF">SEMRO_33_G021420.1</name>
</gene>
<name>A0A9N8H386_9STRA</name>
<organism evidence="2 3">
    <name type="scientific">Seminavis robusta</name>
    <dbReference type="NCBI Taxonomy" id="568900"/>
    <lineage>
        <taxon>Eukaryota</taxon>
        <taxon>Sar</taxon>
        <taxon>Stramenopiles</taxon>
        <taxon>Ochrophyta</taxon>
        <taxon>Bacillariophyta</taxon>
        <taxon>Bacillariophyceae</taxon>
        <taxon>Bacillariophycidae</taxon>
        <taxon>Naviculales</taxon>
        <taxon>Naviculaceae</taxon>
        <taxon>Seminavis</taxon>
    </lineage>
</organism>